<dbReference type="OrthoDB" id="8954335at2759"/>
<evidence type="ECO:0000313" key="1">
    <source>
        <dbReference type="EMBL" id="CAG8736543.1"/>
    </source>
</evidence>
<protein>
    <submittedName>
        <fullName evidence="1">10158_t:CDS:1</fullName>
    </submittedName>
</protein>
<gene>
    <name evidence="1" type="ORF">DERYTH_LOCUS15612</name>
</gene>
<proteinExistence type="predicted"/>
<keyword evidence="2" id="KW-1185">Reference proteome</keyword>
<name>A0A9N9NJV0_9GLOM</name>
<sequence length="222" mass="25579">GKSTVANMLLKDDLYGKKSPMTEDTIVKLSSNLAYGRNKNFKVFIIAELGIFERKKAIQNIRDYFSKNQKGRFIDDDSKKFNEFKDMFNDGDSNIIIIITHCKQKWVNENLKTIRDYFGDYPVIGVDFPSEDEDEGGSNNTYKQRQKEQRVQSLNYLLGRLSALNYKGIQKMVFLAAVSKNEEAKDDGVNLRNFCSMISRANKINVYRIHVLVIPEQRLIGP</sequence>
<dbReference type="Proteomes" id="UP000789405">
    <property type="component" value="Unassembled WGS sequence"/>
</dbReference>
<dbReference type="EMBL" id="CAJVPY010012807">
    <property type="protein sequence ID" value="CAG8736543.1"/>
    <property type="molecule type" value="Genomic_DNA"/>
</dbReference>
<organism evidence="1 2">
    <name type="scientific">Dentiscutata erythropus</name>
    <dbReference type="NCBI Taxonomy" id="1348616"/>
    <lineage>
        <taxon>Eukaryota</taxon>
        <taxon>Fungi</taxon>
        <taxon>Fungi incertae sedis</taxon>
        <taxon>Mucoromycota</taxon>
        <taxon>Glomeromycotina</taxon>
        <taxon>Glomeromycetes</taxon>
        <taxon>Diversisporales</taxon>
        <taxon>Gigasporaceae</taxon>
        <taxon>Dentiscutata</taxon>
    </lineage>
</organism>
<dbReference type="AlphaFoldDB" id="A0A9N9NJV0"/>
<feature type="non-terminal residue" evidence="1">
    <location>
        <position position="222"/>
    </location>
</feature>
<evidence type="ECO:0000313" key="2">
    <source>
        <dbReference type="Proteomes" id="UP000789405"/>
    </source>
</evidence>
<reference evidence="1" key="1">
    <citation type="submission" date="2021-06" db="EMBL/GenBank/DDBJ databases">
        <authorList>
            <person name="Kallberg Y."/>
            <person name="Tangrot J."/>
            <person name="Rosling A."/>
        </authorList>
    </citation>
    <scope>NUCLEOTIDE SEQUENCE</scope>
    <source>
        <strain evidence="1">MA453B</strain>
    </source>
</reference>
<accession>A0A9N9NJV0</accession>
<comment type="caution">
    <text evidence="1">The sequence shown here is derived from an EMBL/GenBank/DDBJ whole genome shotgun (WGS) entry which is preliminary data.</text>
</comment>